<keyword evidence="10" id="KW-0902">Two-component regulatory system</keyword>
<reference evidence="15 16" key="1">
    <citation type="submission" date="2007-08" db="EMBL/GenBank/DDBJ databases">
        <authorList>
            <person name="Fulton L."/>
            <person name="Clifton S."/>
            <person name="Fulton B."/>
            <person name="Xu J."/>
            <person name="Minx P."/>
            <person name="Pepin K.H."/>
            <person name="Johnson M."/>
            <person name="Thiruvilangam P."/>
            <person name="Bhonagiri V."/>
            <person name="Nash W.E."/>
            <person name="Mardis E.R."/>
            <person name="Wilson R.K."/>
        </authorList>
    </citation>
    <scope>NUCLEOTIDE SEQUENCE [LARGE SCALE GENOMIC DNA]</scope>
    <source>
        <strain evidence="16">ATCC BAA-613 / DSM 15670 / CCUG 46953 / JCM 12243 / WAL 16351</strain>
    </source>
</reference>
<dbReference type="Pfam" id="PF06580">
    <property type="entry name" value="His_kinase"/>
    <property type="match status" value="1"/>
</dbReference>
<keyword evidence="4" id="KW-0808">Transferase</keyword>
<dbReference type="GO" id="GO:0005524">
    <property type="term" value="F:ATP binding"/>
    <property type="evidence" value="ECO:0007669"/>
    <property type="project" value="UniProtKB-KW"/>
</dbReference>
<evidence type="ECO:0000256" key="5">
    <source>
        <dbReference type="ARBA" id="ARBA00022692"/>
    </source>
</evidence>
<dbReference type="GO" id="GO:0005886">
    <property type="term" value="C:plasma membrane"/>
    <property type="evidence" value="ECO:0007669"/>
    <property type="project" value="UniProtKB-SubCell"/>
</dbReference>
<dbReference type="PaxDb" id="411902-CLOBOL_00563"/>
<evidence type="ECO:0000256" key="6">
    <source>
        <dbReference type="ARBA" id="ARBA00022741"/>
    </source>
</evidence>
<dbReference type="GO" id="GO:0000155">
    <property type="term" value="F:phosphorelay sensor kinase activity"/>
    <property type="evidence" value="ECO:0007669"/>
    <property type="project" value="InterPro"/>
</dbReference>
<evidence type="ECO:0000313" key="15">
    <source>
        <dbReference type="EMBL" id="EDP19127.1"/>
    </source>
</evidence>
<dbReference type="Proteomes" id="UP000005396">
    <property type="component" value="Unassembled WGS sequence"/>
</dbReference>
<keyword evidence="3" id="KW-0597">Phosphoprotein</keyword>
<evidence type="ECO:0000256" key="8">
    <source>
        <dbReference type="ARBA" id="ARBA00022840"/>
    </source>
</evidence>
<dbReference type="EMBL" id="ABCC02000009">
    <property type="protein sequence ID" value="EDP19127.1"/>
    <property type="molecule type" value="Genomic_DNA"/>
</dbReference>
<dbReference type="eggNOG" id="COG2972">
    <property type="taxonomic scope" value="Bacteria"/>
</dbReference>
<dbReference type="HOGENOM" id="CLU_020473_6_1_9"/>
<evidence type="ECO:0000256" key="2">
    <source>
        <dbReference type="ARBA" id="ARBA00022475"/>
    </source>
</evidence>
<dbReference type="PANTHER" id="PTHR34220:SF11">
    <property type="entry name" value="SENSOR PROTEIN KINASE HPTS"/>
    <property type="match status" value="1"/>
</dbReference>
<evidence type="ECO:0000256" key="4">
    <source>
        <dbReference type="ARBA" id="ARBA00022679"/>
    </source>
</evidence>
<evidence type="ECO:0008006" key="17">
    <source>
        <dbReference type="Google" id="ProtNLM"/>
    </source>
</evidence>
<dbReference type="AlphaFoldDB" id="A8RI12"/>
<keyword evidence="5 12" id="KW-0812">Transmembrane</keyword>
<dbReference type="InterPro" id="IPR036890">
    <property type="entry name" value="HATPase_C_sf"/>
</dbReference>
<dbReference type="SUPFAM" id="SSF55874">
    <property type="entry name" value="ATPase domain of HSP90 chaperone/DNA topoisomerase II/histidine kinase"/>
    <property type="match status" value="1"/>
</dbReference>
<evidence type="ECO:0000256" key="11">
    <source>
        <dbReference type="ARBA" id="ARBA00023136"/>
    </source>
</evidence>
<evidence type="ECO:0000256" key="12">
    <source>
        <dbReference type="SAM" id="Phobius"/>
    </source>
</evidence>
<evidence type="ECO:0000259" key="14">
    <source>
        <dbReference type="Pfam" id="PF06580"/>
    </source>
</evidence>
<evidence type="ECO:0000256" key="9">
    <source>
        <dbReference type="ARBA" id="ARBA00022989"/>
    </source>
</evidence>
<keyword evidence="6" id="KW-0547">Nucleotide-binding</keyword>
<dbReference type="InterPro" id="IPR003594">
    <property type="entry name" value="HATPase_dom"/>
</dbReference>
<keyword evidence="7" id="KW-0418">Kinase</keyword>
<gene>
    <name evidence="15" type="ORF">CLOBOL_00563</name>
</gene>
<dbReference type="Pfam" id="PF02518">
    <property type="entry name" value="HATPase_c"/>
    <property type="match status" value="1"/>
</dbReference>
<evidence type="ECO:0000256" key="7">
    <source>
        <dbReference type="ARBA" id="ARBA00022777"/>
    </source>
</evidence>
<protein>
    <recommendedName>
        <fullName evidence="17">Sensor histidine kinase</fullName>
    </recommendedName>
</protein>
<feature type="transmembrane region" description="Helical" evidence="12">
    <location>
        <begin position="305"/>
        <end position="328"/>
    </location>
</feature>
<accession>A8RI12</accession>
<dbReference type="Gene3D" id="3.30.565.10">
    <property type="entry name" value="Histidine kinase-like ATPase, C-terminal domain"/>
    <property type="match status" value="1"/>
</dbReference>
<evidence type="ECO:0000256" key="3">
    <source>
        <dbReference type="ARBA" id="ARBA00022553"/>
    </source>
</evidence>
<feature type="domain" description="Signal transduction histidine kinase internal region" evidence="14">
    <location>
        <begin position="396"/>
        <end position="476"/>
    </location>
</feature>
<dbReference type="InterPro" id="IPR010559">
    <property type="entry name" value="Sig_transdc_His_kin_internal"/>
</dbReference>
<proteinExistence type="predicted"/>
<sequence length="628" mass="72428">MMWSGFPYPEHPKKELKTMRKRNFIKSFLYYSAIIAIPILTVFLVFLAFVFQGKQREIREDAETAAQAVRDNYSLVLDSAATQYDILARNPRLSISLRGFISHKQIGYLDVILTNTILSNFNSLTNNAPYIASVYYYLDGYDSILTSDTGGTTRLSQFSDLSWKDSYDHSDEDEWLERREMHQYSYTQPVPVLTYFKKLSMFKGVVMVNIYEEQLKQLINTSSQLDRFFILDKDGNFLLQGGAQTAQLSPEDKDLLVSRLEQSPDDAYRGWVDLSRGKYYVRIIPADCGTYIAACISHSNYYQALYTLLLQFLMVLAAVISTSLWIAYTITKKNFQQIDYFVEVFSDAERGVFNPKKPAFIKDEYDIILNNLVQLFLNQTFLRSQLALKEQEQKLAEMTALQLQINPHFLFNTLQTLDFKAMEYTHKPTAVNQMIEALSDILKYSLQNPHSMVTLKDEIDYLKKYDSIQRYRYEDKYILYYEYEKELESIPIMRLILQPLIENSLYHGIKPLEGSGFIKLRIVRRGGHLIFSVIDSGVGMEKADIQKLYEKIANPGSENIGLTNVNSRLIMRYGECAGLKILSKKGMGTCISFRISIEEIACSVPHKDTKTHQPSKSAVIFQDMPNKI</sequence>
<reference evidence="15 16" key="2">
    <citation type="submission" date="2007-09" db="EMBL/GenBank/DDBJ databases">
        <title>Draft genome sequence of Clostridium bolteae (ATCC BAA-613).</title>
        <authorList>
            <person name="Sudarsanam P."/>
            <person name="Ley R."/>
            <person name="Guruge J."/>
            <person name="Turnbaugh P.J."/>
            <person name="Mahowald M."/>
            <person name="Liep D."/>
            <person name="Gordon J."/>
        </authorList>
    </citation>
    <scope>NUCLEOTIDE SEQUENCE [LARGE SCALE GENOMIC DNA]</scope>
    <source>
        <strain evidence="16">ATCC BAA-613 / DSM 15670 / CCUG 46953 / JCM 12243 / WAL 16351</strain>
    </source>
</reference>
<evidence type="ECO:0000256" key="10">
    <source>
        <dbReference type="ARBA" id="ARBA00023012"/>
    </source>
</evidence>
<dbReference type="InterPro" id="IPR050640">
    <property type="entry name" value="Bact_2-comp_sensor_kinase"/>
</dbReference>
<feature type="domain" description="Histidine kinase/HSP90-like ATPase" evidence="13">
    <location>
        <begin position="493"/>
        <end position="596"/>
    </location>
</feature>
<comment type="subcellular location">
    <subcellularLocation>
        <location evidence="1">Cell membrane</location>
        <topology evidence="1">Multi-pass membrane protein</topology>
    </subcellularLocation>
</comment>
<comment type="caution">
    <text evidence="15">The sequence shown here is derived from an EMBL/GenBank/DDBJ whole genome shotgun (WGS) entry which is preliminary data.</text>
</comment>
<keyword evidence="9 12" id="KW-1133">Transmembrane helix</keyword>
<keyword evidence="2" id="KW-1003">Cell membrane</keyword>
<evidence type="ECO:0000313" key="16">
    <source>
        <dbReference type="Proteomes" id="UP000005396"/>
    </source>
</evidence>
<keyword evidence="11 12" id="KW-0472">Membrane</keyword>
<dbReference type="PANTHER" id="PTHR34220">
    <property type="entry name" value="SENSOR HISTIDINE KINASE YPDA"/>
    <property type="match status" value="1"/>
</dbReference>
<name>A8RI12_ENTBW</name>
<evidence type="ECO:0000259" key="13">
    <source>
        <dbReference type="Pfam" id="PF02518"/>
    </source>
</evidence>
<organism evidence="15 16">
    <name type="scientific">Enterocloster bolteae (strain ATCC BAA-613 / DSM 15670 / CCUG 46953 / JCM 12243 / WAL 16351)</name>
    <name type="common">Clostridium bolteae</name>
    <dbReference type="NCBI Taxonomy" id="411902"/>
    <lineage>
        <taxon>Bacteria</taxon>
        <taxon>Bacillati</taxon>
        <taxon>Bacillota</taxon>
        <taxon>Clostridia</taxon>
        <taxon>Lachnospirales</taxon>
        <taxon>Lachnospiraceae</taxon>
        <taxon>Enterocloster</taxon>
    </lineage>
</organism>
<feature type="transmembrane region" description="Helical" evidence="12">
    <location>
        <begin position="28"/>
        <end position="51"/>
    </location>
</feature>
<evidence type="ECO:0000256" key="1">
    <source>
        <dbReference type="ARBA" id="ARBA00004651"/>
    </source>
</evidence>
<keyword evidence="8" id="KW-0067">ATP-binding</keyword>